<name>A0A8J1U830_OWEFU</name>
<protein>
    <submittedName>
        <fullName evidence="1">Uncharacterized protein</fullName>
    </submittedName>
</protein>
<reference evidence="1" key="1">
    <citation type="submission" date="2022-03" db="EMBL/GenBank/DDBJ databases">
        <authorList>
            <person name="Martin C."/>
        </authorList>
    </citation>
    <scope>NUCLEOTIDE SEQUENCE</scope>
</reference>
<evidence type="ECO:0000313" key="2">
    <source>
        <dbReference type="Proteomes" id="UP000749559"/>
    </source>
</evidence>
<keyword evidence="2" id="KW-1185">Reference proteome</keyword>
<organism evidence="1 2">
    <name type="scientific">Owenia fusiformis</name>
    <name type="common">Polychaete worm</name>
    <dbReference type="NCBI Taxonomy" id="6347"/>
    <lineage>
        <taxon>Eukaryota</taxon>
        <taxon>Metazoa</taxon>
        <taxon>Spiralia</taxon>
        <taxon>Lophotrochozoa</taxon>
        <taxon>Annelida</taxon>
        <taxon>Polychaeta</taxon>
        <taxon>Sedentaria</taxon>
        <taxon>Canalipalpata</taxon>
        <taxon>Sabellida</taxon>
        <taxon>Oweniida</taxon>
        <taxon>Oweniidae</taxon>
        <taxon>Owenia</taxon>
    </lineage>
</organism>
<evidence type="ECO:0000313" key="1">
    <source>
        <dbReference type="EMBL" id="CAH1795460.1"/>
    </source>
</evidence>
<dbReference type="AlphaFoldDB" id="A0A8J1U830"/>
<gene>
    <name evidence="1" type="ORF">OFUS_LOCUS19996</name>
</gene>
<proteinExistence type="predicted"/>
<dbReference type="Proteomes" id="UP000749559">
    <property type="component" value="Unassembled WGS sequence"/>
</dbReference>
<dbReference type="EMBL" id="CAIIXF020000009">
    <property type="protein sequence ID" value="CAH1795460.1"/>
    <property type="molecule type" value="Genomic_DNA"/>
</dbReference>
<comment type="caution">
    <text evidence="1">The sequence shown here is derived from an EMBL/GenBank/DDBJ whole genome shotgun (WGS) entry which is preliminary data.</text>
</comment>
<accession>A0A8J1U830</accession>
<sequence length="185" mass="20815">MSKAAAFFITVAIYKCMLVYGIVPGNIPKLSQITTESTGLIWQSADPDDVTMVNPDIKGRIKLPINMTIRGLIKDVGNENMEHDEHINNKNIDIKDKKEINNQQNDTDKSMDQMQVMDWKIVGSSWLIRLCFGVIIILSLLNLTIMFILTGIGKSKKKDDMLLPAVPQDQKVQQVKEDVSDILTI</sequence>